<keyword evidence="2" id="KW-1185">Reference proteome</keyword>
<reference evidence="1 2" key="1">
    <citation type="submission" date="2020-05" db="EMBL/GenBank/DDBJ databases">
        <title>Compete genome of Limnobacter sp. SAORIC-580.</title>
        <authorList>
            <person name="Song J."/>
            <person name="Cho J.-C."/>
        </authorList>
    </citation>
    <scope>NUCLEOTIDE SEQUENCE [LARGE SCALE GENOMIC DNA]</scope>
    <source>
        <strain evidence="1 2">SAORIC-580</strain>
    </source>
</reference>
<proteinExistence type="predicted"/>
<sequence length="50" mass="5797">MEENEALRRELNLKTARLRTLQKAVHAFLMGTDDQDSNKAKLIEQSKEQP</sequence>
<evidence type="ECO:0000313" key="1">
    <source>
        <dbReference type="EMBL" id="QJR29599.1"/>
    </source>
</evidence>
<evidence type="ECO:0000313" key="2">
    <source>
        <dbReference type="Proteomes" id="UP000501130"/>
    </source>
</evidence>
<organism evidence="1 2">
    <name type="scientific">Limnobacter profundi</name>
    <dbReference type="NCBI Taxonomy" id="2732163"/>
    <lineage>
        <taxon>Bacteria</taxon>
        <taxon>Pseudomonadati</taxon>
        <taxon>Pseudomonadota</taxon>
        <taxon>Betaproteobacteria</taxon>
        <taxon>Burkholderiales</taxon>
        <taxon>Burkholderiaceae</taxon>
        <taxon>Limnobacter</taxon>
    </lineage>
</organism>
<dbReference type="EMBL" id="CP053084">
    <property type="protein sequence ID" value="QJR29599.1"/>
    <property type="molecule type" value="Genomic_DNA"/>
</dbReference>
<dbReference type="Proteomes" id="UP000501130">
    <property type="component" value="Chromosome"/>
</dbReference>
<protein>
    <submittedName>
        <fullName evidence="1">Uncharacterized protein</fullName>
    </submittedName>
</protein>
<accession>A0ABX6N5D3</accession>
<gene>
    <name evidence="1" type="ORF">HKT17_07660</name>
</gene>
<name>A0ABX6N5D3_9BURK</name>